<dbReference type="STRING" id="160660.BJI67_14510"/>
<evidence type="ECO:0000313" key="2">
    <source>
        <dbReference type="EMBL" id="OBS08153.1"/>
    </source>
</evidence>
<proteinExistence type="predicted"/>
<dbReference type="Gene3D" id="1.10.3680.10">
    <property type="entry name" value="TerB-like"/>
    <property type="match status" value="1"/>
</dbReference>
<name>A0A1A6C0S4_9GAMM</name>
<dbReference type="InterPro" id="IPR029024">
    <property type="entry name" value="TerB-like"/>
</dbReference>
<accession>A0A1A6C0S4</accession>
<evidence type="ECO:0000313" key="3">
    <source>
        <dbReference type="Proteomes" id="UP000029273"/>
    </source>
</evidence>
<evidence type="ECO:0000259" key="1">
    <source>
        <dbReference type="Pfam" id="PF05099"/>
    </source>
</evidence>
<dbReference type="EMBL" id="JQSG02000006">
    <property type="protein sequence ID" value="OBS08153.1"/>
    <property type="molecule type" value="Genomic_DNA"/>
</dbReference>
<sequence length="152" mass="17126">MLGGIKSFLKERLHHAAGPADRAQALQVATAAILLEVSRADFEIDEQELEVVAAALVRTFSLEEAAVRELIAEALEQDEEALSLYPFLQLVNDRCSPEEKFAIIADLWRVAYADGRLDKYEEYQIRRIADLLYVPHSEFIRAKLTVRADDAP</sequence>
<dbReference type="CDD" id="cd07313">
    <property type="entry name" value="terB_like_2"/>
    <property type="match status" value="1"/>
</dbReference>
<dbReference type="Pfam" id="PF05099">
    <property type="entry name" value="TerB"/>
    <property type="match status" value="1"/>
</dbReference>
<dbReference type="OrthoDB" id="5294347at2"/>
<dbReference type="InterPro" id="IPR007791">
    <property type="entry name" value="DjlA_N"/>
</dbReference>
<dbReference type="RefSeq" id="WP_038089939.1">
    <property type="nucleotide sequence ID" value="NZ_JQSG02000006.1"/>
</dbReference>
<organism evidence="2 3">
    <name type="scientific">Acidihalobacter prosperus</name>
    <dbReference type="NCBI Taxonomy" id="160660"/>
    <lineage>
        <taxon>Bacteria</taxon>
        <taxon>Pseudomonadati</taxon>
        <taxon>Pseudomonadota</taxon>
        <taxon>Gammaproteobacteria</taxon>
        <taxon>Chromatiales</taxon>
        <taxon>Ectothiorhodospiraceae</taxon>
        <taxon>Acidihalobacter</taxon>
    </lineage>
</organism>
<protein>
    <recommendedName>
        <fullName evidence="1">Co-chaperone DjlA N-terminal domain-containing protein</fullName>
    </recommendedName>
</protein>
<comment type="caution">
    <text evidence="2">The sequence shown here is derived from an EMBL/GenBank/DDBJ whole genome shotgun (WGS) entry which is preliminary data.</text>
</comment>
<keyword evidence="3" id="KW-1185">Reference proteome</keyword>
<reference evidence="2 3" key="1">
    <citation type="journal article" date="2014" name="Genome Announc.">
        <title>Draft Genome Sequence of the Iron-Oxidizing, Acidophilic, and Halotolerant 'Thiobacillus prosperus' Type Strain DSM 5130.</title>
        <authorList>
            <person name="Ossandon F.J."/>
            <person name="Cardenas J.P."/>
            <person name="Corbett M."/>
            <person name="Quatrini R."/>
            <person name="Holmes D.S."/>
            <person name="Watkin E."/>
        </authorList>
    </citation>
    <scope>NUCLEOTIDE SEQUENCE [LARGE SCALE GENOMIC DNA]</scope>
    <source>
        <strain evidence="2 3">DSM 5130</strain>
    </source>
</reference>
<dbReference type="SUPFAM" id="SSF158682">
    <property type="entry name" value="TerB-like"/>
    <property type="match status" value="1"/>
</dbReference>
<gene>
    <name evidence="2" type="ORF">Thpro_022403</name>
</gene>
<feature type="domain" description="Co-chaperone DjlA N-terminal" evidence="1">
    <location>
        <begin position="28"/>
        <end position="143"/>
    </location>
</feature>
<dbReference type="AlphaFoldDB" id="A0A1A6C0S4"/>
<dbReference type="Proteomes" id="UP000029273">
    <property type="component" value="Unassembled WGS sequence"/>
</dbReference>